<evidence type="ECO:0000256" key="1">
    <source>
        <dbReference type="SAM" id="MobiDB-lite"/>
    </source>
</evidence>
<dbReference type="Proteomes" id="UP000823388">
    <property type="component" value="Chromosome 1K"/>
</dbReference>
<feature type="compositionally biased region" description="Low complexity" evidence="1">
    <location>
        <begin position="84"/>
        <end position="117"/>
    </location>
</feature>
<evidence type="ECO:0000313" key="3">
    <source>
        <dbReference type="Proteomes" id="UP000823388"/>
    </source>
</evidence>
<dbReference type="AlphaFoldDB" id="A0A8T0X9F0"/>
<accession>A0A8T0X9F0</accession>
<keyword evidence="3" id="KW-1185">Reference proteome</keyword>
<feature type="compositionally biased region" description="Low complexity" evidence="1">
    <location>
        <begin position="15"/>
        <end position="24"/>
    </location>
</feature>
<feature type="region of interest" description="Disordered" evidence="1">
    <location>
        <begin position="1"/>
        <end position="161"/>
    </location>
</feature>
<feature type="compositionally biased region" description="Low complexity" evidence="1">
    <location>
        <begin position="57"/>
        <end position="69"/>
    </location>
</feature>
<gene>
    <name evidence="2" type="ORF">PVAP13_1KG263800</name>
</gene>
<reference evidence="2" key="1">
    <citation type="submission" date="2020-05" db="EMBL/GenBank/DDBJ databases">
        <title>WGS assembly of Panicum virgatum.</title>
        <authorList>
            <person name="Lovell J.T."/>
            <person name="Jenkins J."/>
            <person name="Shu S."/>
            <person name="Juenger T.E."/>
            <person name="Schmutz J."/>
        </authorList>
    </citation>
    <scope>NUCLEOTIDE SEQUENCE</scope>
    <source>
        <strain evidence="2">AP13</strain>
    </source>
</reference>
<proteinExistence type="predicted"/>
<evidence type="ECO:0000313" key="2">
    <source>
        <dbReference type="EMBL" id="KAG2658182.1"/>
    </source>
</evidence>
<sequence>MTRDPLPPRRPAPTPTSSASSPLRTRSRRAKRHAGDEPRTAMATKTTRSGPRRRHATSPCPRRTPSSTSRSRRSRAAPPPPVPSSSCVRAPPTVAPTAAGRATRAPSPSTSRARASRWGTFGRPPPSPSLGATPPRPGGSTFVVDPLDETATPPSRSWAPTAALRRQARVLLP</sequence>
<dbReference type="EMBL" id="CM029037">
    <property type="protein sequence ID" value="KAG2658182.1"/>
    <property type="molecule type" value="Genomic_DNA"/>
</dbReference>
<protein>
    <submittedName>
        <fullName evidence="2">Uncharacterized protein</fullName>
    </submittedName>
</protein>
<name>A0A8T0X9F0_PANVG</name>
<organism evidence="2 3">
    <name type="scientific">Panicum virgatum</name>
    <name type="common">Blackwell switchgrass</name>
    <dbReference type="NCBI Taxonomy" id="38727"/>
    <lineage>
        <taxon>Eukaryota</taxon>
        <taxon>Viridiplantae</taxon>
        <taxon>Streptophyta</taxon>
        <taxon>Embryophyta</taxon>
        <taxon>Tracheophyta</taxon>
        <taxon>Spermatophyta</taxon>
        <taxon>Magnoliopsida</taxon>
        <taxon>Liliopsida</taxon>
        <taxon>Poales</taxon>
        <taxon>Poaceae</taxon>
        <taxon>PACMAD clade</taxon>
        <taxon>Panicoideae</taxon>
        <taxon>Panicodae</taxon>
        <taxon>Paniceae</taxon>
        <taxon>Panicinae</taxon>
        <taxon>Panicum</taxon>
        <taxon>Panicum sect. Hiantes</taxon>
    </lineage>
</organism>
<comment type="caution">
    <text evidence="2">The sequence shown here is derived from an EMBL/GenBank/DDBJ whole genome shotgun (WGS) entry which is preliminary data.</text>
</comment>